<dbReference type="Proteomes" id="UP001266305">
    <property type="component" value="Unassembled WGS sequence"/>
</dbReference>
<evidence type="ECO:0000256" key="1">
    <source>
        <dbReference type="SAM" id="SignalP"/>
    </source>
</evidence>
<keyword evidence="1" id="KW-0732">Signal</keyword>
<accession>A0ABQ9TBE1</accession>
<dbReference type="EMBL" id="JASSZA010000045">
    <property type="protein sequence ID" value="KAK2082068.1"/>
    <property type="molecule type" value="Genomic_DNA"/>
</dbReference>
<comment type="caution">
    <text evidence="2">The sequence shown here is derived from an EMBL/GenBank/DDBJ whole genome shotgun (WGS) entry which is preliminary data.</text>
</comment>
<evidence type="ECO:0000313" key="3">
    <source>
        <dbReference type="Proteomes" id="UP001266305"/>
    </source>
</evidence>
<sequence length="51" mass="5571">MFWGWEARLALLGMMAIPACSVHDLPGHAGAGGHCRRGVALTPLHQYRTQE</sequence>
<gene>
    <name evidence="2" type="ORF">P7K49_039638</name>
</gene>
<evidence type="ECO:0000313" key="2">
    <source>
        <dbReference type="EMBL" id="KAK2082068.1"/>
    </source>
</evidence>
<protein>
    <submittedName>
        <fullName evidence="2">Uncharacterized protein</fullName>
    </submittedName>
</protein>
<name>A0ABQ9TBE1_SAGOE</name>
<feature type="chain" id="PRO_5047010803" evidence="1">
    <location>
        <begin position="22"/>
        <end position="51"/>
    </location>
</feature>
<feature type="signal peptide" evidence="1">
    <location>
        <begin position="1"/>
        <end position="21"/>
    </location>
</feature>
<proteinExistence type="predicted"/>
<keyword evidence="3" id="KW-1185">Reference proteome</keyword>
<reference evidence="2 3" key="1">
    <citation type="submission" date="2023-05" db="EMBL/GenBank/DDBJ databases">
        <title>B98-5 Cell Line De Novo Hybrid Assembly: An Optical Mapping Approach.</title>
        <authorList>
            <person name="Kananen K."/>
            <person name="Auerbach J.A."/>
            <person name="Kautto E."/>
            <person name="Blachly J.S."/>
        </authorList>
    </citation>
    <scope>NUCLEOTIDE SEQUENCE [LARGE SCALE GENOMIC DNA]</scope>
    <source>
        <strain evidence="2">B95-8</strain>
        <tissue evidence="2">Cell line</tissue>
    </source>
</reference>
<feature type="non-terminal residue" evidence="2">
    <location>
        <position position="51"/>
    </location>
</feature>
<organism evidence="2 3">
    <name type="scientific">Saguinus oedipus</name>
    <name type="common">Cotton-top tamarin</name>
    <name type="synonym">Oedipomidas oedipus</name>
    <dbReference type="NCBI Taxonomy" id="9490"/>
    <lineage>
        <taxon>Eukaryota</taxon>
        <taxon>Metazoa</taxon>
        <taxon>Chordata</taxon>
        <taxon>Craniata</taxon>
        <taxon>Vertebrata</taxon>
        <taxon>Euteleostomi</taxon>
        <taxon>Mammalia</taxon>
        <taxon>Eutheria</taxon>
        <taxon>Euarchontoglires</taxon>
        <taxon>Primates</taxon>
        <taxon>Haplorrhini</taxon>
        <taxon>Platyrrhini</taxon>
        <taxon>Cebidae</taxon>
        <taxon>Callitrichinae</taxon>
        <taxon>Saguinus</taxon>
    </lineage>
</organism>